<dbReference type="PANTHER" id="PTHR21084:SF1">
    <property type="entry name" value="DENSE INCISORS"/>
    <property type="match status" value="1"/>
</dbReference>
<proteinExistence type="predicted"/>
<name>A0AA88XJI9_PINIB</name>
<accession>A0AA88XJI9</accession>
<comment type="caution">
    <text evidence="1">The sequence shown here is derived from an EMBL/GenBank/DDBJ whole genome shotgun (WGS) entry which is preliminary data.</text>
</comment>
<evidence type="ECO:0000313" key="1">
    <source>
        <dbReference type="EMBL" id="KAK3086393.1"/>
    </source>
</evidence>
<dbReference type="Pfam" id="PF15008">
    <property type="entry name" value="DUF4518"/>
    <property type="match status" value="1"/>
</dbReference>
<dbReference type="AlphaFoldDB" id="A0AA88XJI9"/>
<protein>
    <submittedName>
        <fullName evidence="1">Uncharacterized protein</fullName>
    </submittedName>
</protein>
<reference evidence="1" key="1">
    <citation type="submission" date="2019-08" db="EMBL/GenBank/DDBJ databases">
        <title>The improved chromosome-level genome for the pearl oyster Pinctada fucata martensii using PacBio sequencing and Hi-C.</title>
        <authorList>
            <person name="Zheng Z."/>
        </authorList>
    </citation>
    <scope>NUCLEOTIDE SEQUENCE</scope>
    <source>
        <strain evidence="1">ZZ-2019</strain>
        <tissue evidence="1">Adductor muscle</tissue>
    </source>
</reference>
<keyword evidence="2" id="KW-1185">Reference proteome</keyword>
<gene>
    <name evidence="1" type="ORF">FSP39_017822</name>
</gene>
<sequence>MLPYEALGLEELLRHFSLGELFILSDFVTQKQAYVNTKKESINAIIKYGRSARDVLVHRQITKKSLVHYMVSNDIDFSIRRTKNALCDIILNFWREKYQRKSKCEDKGEIVLISSDDKEDRLLPVACTESHTYISVQVEESSSKSSVIEKYSTDNSKVIIPHGEEKSTAICGHEESEMDIASPYLQKFGDTFTRWFFERWNSENASLNSIPDSVNGFCPHSFWDNASLMSLCIFPERACVEDQAAGAIAVAKKLSFYVKINNYCSIQTYLRME</sequence>
<organism evidence="1 2">
    <name type="scientific">Pinctada imbricata</name>
    <name type="common">Atlantic pearl-oyster</name>
    <name type="synonym">Pinctada martensii</name>
    <dbReference type="NCBI Taxonomy" id="66713"/>
    <lineage>
        <taxon>Eukaryota</taxon>
        <taxon>Metazoa</taxon>
        <taxon>Spiralia</taxon>
        <taxon>Lophotrochozoa</taxon>
        <taxon>Mollusca</taxon>
        <taxon>Bivalvia</taxon>
        <taxon>Autobranchia</taxon>
        <taxon>Pteriomorphia</taxon>
        <taxon>Pterioida</taxon>
        <taxon>Pterioidea</taxon>
        <taxon>Pteriidae</taxon>
        <taxon>Pinctada</taxon>
    </lineage>
</organism>
<dbReference type="EMBL" id="VSWD01000012">
    <property type="protein sequence ID" value="KAK3086393.1"/>
    <property type="molecule type" value="Genomic_DNA"/>
</dbReference>
<dbReference type="InterPro" id="IPR026698">
    <property type="entry name" value="UPF_C3orf38"/>
</dbReference>
<evidence type="ECO:0000313" key="2">
    <source>
        <dbReference type="Proteomes" id="UP001186944"/>
    </source>
</evidence>
<dbReference type="PANTHER" id="PTHR21084">
    <property type="entry name" value="DENSE INCISORS"/>
    <property type="match status" value="1"/>
</dbReference>
<dbReference type="Proteomes" id="UP001186944">
    <property type="component" value="Unassembled WGS sequence"/>
</dbReference>